<keyword evidence="3" id="KW-1185">Reference proteome</keyword>
<name>A0A9E7G6B7_9LILI</name>
<keyword evidence="1" id="KW-0472">Membrane</keyword>
<protein>
    <submittedName>
        <fullName evidence="2">Uncharacterized protein</fullName>
    </submittedName>
</protein>
<reference evidence="2" key="1">
    <citation type="submission" date="2022-05" db="EMBL/GenBank/DDBJ databases">
        <title>The Musa troglodytarum L. genome provides insights into the mechanism of non-climacteric behaviour and enrichment of carotenoids.</title>
        <authorList>
            <person name="Wang J."/>
        </authorList>
    </citation>
    <scope>NUCLEOTIDE SEQUENCE</scope>
    <source>
        <tissue evidence="2">Leaf</tissue>
    </source>
</reference>
<accession>A0A9E7G6B7</accession>
<dbReference type="OrthoDB" id="10604905at2759"/>
<proteinExistence type="predicted"/>
<evidence type="ECO:0000313" key="2">
    <source>
        <dbReference type="EMBL" id="URE09706.1"/>
    </source>
</evidence>
<dbReference type="Proteomes" id="UP001055439">
    <property type="component" value="Chromosome 6"/>
</dbReference>
<dbReference type="EMBL" id="CP097508">
    <property type="protein sequence ID" value="URE09706.1"/>
    <property type="molecule type" value="Genomic_DNA"/>
</dbReference>
<gene>
    <name evidence="2" type="ORF">MUK42_28219</name>
</gene>
<feature type="transmembrane region" description="Helical" evidence="1">
    <location>
        <begin position="20"/>
        <end position="44"/>
    </location>
</feature>
<dbReference type="AlphaFoldDB" id="A0A9E7G6B7"/>
<organism evidence="2 3">
    <name type="scientific">Musa troglodytarum</name>
    <name type="common">fe'i banana</name>
    <dbReference type="NCBI Taxonomy" id="320322"/>
    <lineage>
        <taxon>Eukaryota</taxon>
        <taxon>Viridiplantae</taxon>
        <taxon>Streptophyta</taxon>
        <taxon>Embryophyta</taxon>
        <taxon>Tracheophyta</taxon>
        <taxon>Spermatophyta</taxon>
        <taxon>Magnoliopsida</taxon>
        <taxon>Liliopsida</taxon>
        <taxon>Zingiberales</taxon>
        <taxon>Musaceae</taxon>
        <taxon>Musa</taxon>
    </lineage>
</organism>
<evidence type="ECO:0000256" key="1">
    <source>
        <dbReference type="SAM" id="Phobius"/>
    </source>
</evidence>
<keyword evidence="1" id="KW-0812">Transmembrane</keyword>
<keyword evidence="1" id="KW-1133">Transmembrane helix</keyword>
<sequence>MSSGSFDLLFLAAKSIEAFYRHLSVCCVIGGIVFSILLSSRPFGSSPLRMRQRPAGSRKTDSMRYTRVGFGVKYFGFQHIDLCIFLLIFLRGALT</sequence>
<evidence type="ECO:0000313" key="3">
    <source>
        <dbReference type="Proteomes" id="UP001055439"/>
    </source>
</evidence>
<feature type="transmembrane region" description="Helical" evidence="1">
    <location>
        <begin position="65"/>
        <end position="90"/>
    </location>
</feature>